<dbReference type="GO" id="GO:0048476">
    <property type="term" value="C:Holliday junction resolvase complex"/>
    <property type="evidence" value="ECO:0007669"/>
    <property type="project" value="UniProtKB-UniRule"/>
</dbReference>
<evidence type="ECO:0000256" key="1">
    <source>
        <dbReference type="ARBA" id="ARBA00022490"/>
    </source>
</evidence>
<dbReference type="Gene3D" id="1.10.150.20">
    <property type="entry name" value="5' to 3' exonuclease, C-terminal subdomain"/>
    <property type="match status" value="1"/>
</dbReference>
<feature type="region of interest" description="Domain III" evidence="6">
    <location>
        <begin position="158"/>
        <end position="211"/>
    </location>
</feature>
<evidence type="ECO:0000259" key="7">
    <source>
        <dbReference type="SMART" id="SM00278"/>
    </source>
</evidence>
<dbReference type="Pfam" id="PF14520">
    <property type="entry name" value="HHH_5"/>
    <property type="match status" value="1"/>
</dbReference>
<dbReference type="Gene3D" id="1.10.8.10">
    <property type="entry name" value="DNA helicase RuvA subunit, C-terminal domain"/>
    <property type="match status" value="1"/>
</dbReference>
<evidence type="ECO:0000256" key="6">
    <source>
        <dbReference type="HAMAP-Rule" id="MF_00031"/>
    </source>
</evidence>
<dbReference type="Proteomes" id="UP000282818">
    <property type="component" value="Unassembled WGS sequence"/>
</dbReference>
<dbReference type="InterPro" id="IPR012340">
    <property type="entry name" value="NA-bd_OB-fold"/>
</dbReference>
<dbReference type="GO" id="GO:0009379">
    <property type="term" value="C:Holliday junction helicase complex"/>
    <property type="evidence" value="ECO:0007669"/>
    <property type="project" value="InterPro"/>
</dbReference>
<feature type="region of interest" description="Domain I" evidence="6">
    <location>
        <begin position="1"/>
        <end position="64"/>
    </location>
</feature>
<keyword evidence="3 6" id="KW-0238">DNA-binding</keyword>
<keyword evidence="4 6" id="KW-0233">DNA recombination</keyword>
<feature type="domain" description="Helix-hairpin-helix DNA-binding motif class 1" evidence="7">
    <location>
        <begin position="73"/>
        <end position="92"/>
    </location>
</feature>
<dbReference type="SUPFAM" id="SSF46929">
    <property type="entry name" value="DNA helicase RuvA subunit, C-terminal domain"/>
    <property type="match status" value="1"/>
</dbReference>
<dbReference type="InterPro" id="IPR003583">
    <property type="entry name" value="Hlx-hairpin-Hlx_DNA-bd_motif"/>
</dbReference>
<dbReference type="GO" id="GO:0000400">
    <property type="term" value="F:four-way junction DNA binding"/>
    <property type="evidence" value="ECO:0007669"/>
    <property type="project" value="UniProtKB-UniRule"/>
</dbReference>
<dbReference type="EMBL" id="SACQ01000001">
    <property type="protein sequence ID" value="RVU32354.1"/>
    <property type="molecule type" value="Genomic_DNA"/>
</dbReference>
<evidence type="ECO:0000256" key="3">
    <source>
        <dbReference type="ARBA" id="ARBA00023125"/>
    </source>
</evidence>
<keyword evidence="5 6" id="KW-0234">DNA repair</keyword>
<dbReference type="GO" id="GO:0006310">
    <property type="term" value="P:DNA recombination"/>
    <property type="evidence" value="ECO:0007669"/>
    <property type="project" value="UniProtKB-UniRule"/>
</dbReference>
<dbReference type="SUPFAM" id="SSF50249">
    <property type="entry name" value="Nucleic acid-binding proteins"/>
    <property type="match status" value="1"/>
</dbReference>
<dbReference type="InterPro" id="IPR011114">
    <property type="entry name" value="RuvA_C"/>
</dbReference>
<accession>A0A437QCU7</accession>
<comment type="domain">
    <text evidence="6">Has three domains with a flexible linker between the domains II and III and assumes an 'L' shape. Domain III is highly mobile and contacts RuvB.</text>
</comment>
<dbReference type="HAMAP" id="MF_00031">
    <property type="entry name" value="DNA_HJ_migration_RuvA"/>
    <property type="match status" value="1"/>
</dbReference>
<comment type="subunit">
    <text evidence="6">Homotetramer. Forms an RuvA(8)-RuvB(12)-Holliday junction (HJ) complex. HJ DNA is sandwiched between 2 RuvA tetramers; dsDNA enters through RuvA and exits via RuvB. An RuvB hexamer assembles on each DNA strand where it exits the tetramer. Each RuvB hexamer is contacted by two RuvA subunits (via domain III) on 2 adjacent RuvB subunits; this complex drives branch migration. In the full resolvosome a probable DNA-RuvA(4)-RuvB(12)-RuvC(2) complex forms which resolves the HJ.</text>
</comment>
<dbReference type="NCBIfam" id="TIGR00084">
    <property type="entry name" value="ruvA"/>
    <property type="match status" value="1"/>
</dbReference>
<dbReference type="GO" id="GO:0006281">
    <property type="term" value="P:DNA repair"/>
    <property type="evidence" value="ECO:0007669"/>
    <property type="project" value="UniProtKB-UniRule"/>
</dbReference>
<dbReference type="InterPro" id="IPR010994">
    <property type="entry name" value="RuvA_2-like"/>
</dbReference>
<dbReference type="CDD" id="cd14332">
    <property type="entry name" value="UBA_RuvA_C"/>
    <property type="match status" value="1"/>
</dbReference>
<dbReference type="SUPFAM" id="SSF47781">
    <property type="entry name" value="RuvA domain 2-like"/>
    <property type="match status" value="1"/>
</dbReference>
<comment type="subcellular location">
    <subcellularLocation>
        <location evidence="6">Cytoplasm</location>
    </subcellularLocation>
</comment>
<proteinExistence type="inferred from homology"/>
<dbReference type="GO" id="GO:0009378">
    <property type="term" value="F:four-way junction helicase activity"/>
    <property type="evidence" value="ECO:0007669"/>
    <property type="project" value="InterPro"/>
</dbReference>
<feature type="domain" description="Helix-hairpin-helix DNA-binding motif class 1" evidence="7">
    <location>
        <begin position="108"/>
        <end position="127"/>
    </location>
</feature>
<dbReference type="InterPro" id="IPR013849">
    <property type="entry name" value="DNA_helicase_Holl-junc_RuvA_I"/>
</dbReference>
<organism evidence="8 9">
    <name type="scientific">Neptunomonas marina</name>
    <dbReference type="NCBI Taxonomy" id="1815562"/>
    <lineage>
        <taxon>Bacteria</taxon>
        <taxon>Pseudomonadati</taxon>
        <taxon>Pseudomonadota</taxon>
        <taxon>Gammaproteobacteria</taxon>
        <taxon>Oceanospirillales</taxon>
        <taxon>Oceanospirillaceae</taxon>
        <taxon>Neptunomonas</taxon>
    </lineage>
</organism>
<dbReference type="Pfam" id="PF01330">
    <property type="entry name" value="RuvA_N"/>
    <property type="match status" value="1"/>
</dbReference>
<dbReference type="InterPro" id="IPR036267">
    <property type="entry name" value="RuvA_C_sf"/>
</dbReference>
<evidence type="ECO:0000313" key="8">
    <source>
        <dbReference type="EMBL" id="RVU32354.1"/>
    </source>
</evidence>
<evidence type="ECO:0000313" key="9">
    <source>
        <dbReference type="Proteomes" id="UP000282818"/>
    </source>
</evidence>
<comment type="caution">
    <text evidence="8">The sequence shown here is derived from an EMBL/GenBank/DDBJ whole genome shotgun (WGS) entry which is preliminary data.</text>
</comment>
<gene>
    <name evidence="6 8" type="primary">ruvA</name>
    <name evidence="8" type="ORF">EOE65_01500</name>
</gene>
<reference evidence="8 9" key="1">
    <citation type="submission" date="2019-01" db="EMBL/GenBank/DDBJ databases">
        <authorList>
            <person name="Chen W.-M."/>
        </authorList>
    </citation>
    <scope>NUCLEOTIDE SEQUENCE [LARGE SCALE GENOMIC DNA]</scope>
    <source>
        <strain evidence="8 9">HPM-16</strain>
    </source>
</reference>
<dbReference type="Pfam" id="PF07499">
    <property type="entry name" value="RuvA_C"/>
    <property type="match status" value="1"/>
</dbReference>
<keyword evidence="9" id="KW-1185">Reference proteome</keyword>
<dbReference type="InterPro" id="IPR000085">
    <property type="entry name" value="RuvA"/>
</dbReference>
<evidence type="ECO:0000256" key="4">
    <source>
        <dbReference type="ARBA" id="ARBA00023172"/>
    </source>
</evidence>
<name>A0A437QCU7_9GAMM</name>
<comment type="caution">
    <text evidence="6">Lacks conserved residue(s) required for the propagation of feature annotation.</text>
</comment>
<dbReference type="Gene3D" id="2.40.50.140">
    <property type="entry name" value="Nucleic acid-binding proteins"/>
    <property type="match status" value="1"/>
</dbReference>
<comment type="function">
    <text evidence="6">The RuvA-RuvB-RuvC complex processes Holliday junction (HJ) DNA during genetic recombination and DNA repair, while the RuvA-RuvB complex plays an important role in the rescue of blocked DNA replication forks via replication fork reversal (RFR). RuvA specifically binds to HJ cruciform DNA, conferring on it an open structure. The RuvB hexamer acts as an ATP-dependent pump, pulling dsDNA into and through the RuvAB complex. HJ branch migration allows RuvC to scan DNA until it finds its consensus sequence, where it cleaves and resolves the cruciform DNA.</text>
</comment>
<dbReference type="SMART" id="SM00278">
    <property type="entry name" value="HhH1"/>
    <property type="match status" value="2"/>
</dbReference>
<evidence type="ECO:0000256" key="2">
    <source>
        <dbReference type="ARBA" id="ARBA00022763"/>
    </source>
</evidence>
<keyword evidence="1 6" id="KW-0963">Cytoplasm</keyword>
<keyword evidence="2 6" id="KW-0227">DNA damage</keyword>
<dbReference type="RefSeq" id="WP_127692523.1">
    <property type="nucleotide sequence ID" value="NZ_SACQ01000001.1"/>
</dbReference>
<dbReference type="AlphaFoldDB" id="A0A437QCU7"/>
<evidence type="ECO:0000256" key="5">
    <source>
        <dbReference type="ARBA" id="ARBA00023204"/>
    </source>
</evidence>
<protein>
    <recommendedName>
        <fullName evidence="6">Holliday junction branch migration complex subunit RuvA</fullName>
    </recommendedName>
</protein>
<dbReference type="GO" id="GO:0005524">
    <property type="term" value="F:ATP binding"/>
    <property type="evidence" value="ECO:0007669"/>
    <property type="project" value="InterPro"/>
</dbReference>
<comment type="similarity">
    <text evidence="6">Belongs to the RuvA family.</text>
</comment>
<dbReference type="GO" id="GO:0005737">
    <property type="term" value="C:cytoplasm"/>
    <property type="evidence" value="ECO:0007669"/>
    <property type="project" value="UniProtKB-SubCell"/>
</dbReference>
<sequence>MISRIKGELVEKAPPQLVVDVHGVGYEVEVSMSTFFKLPPVGAPVTIYTQFIVREDAQLLYGFADKYERSVFRLLVKVNGVGPKMALAILSGMTPSELASCMQREDVVALTRIPGVGKKTAERLIVELRDKLQAAEELTEDPLDFQLSGESLPVSQDDQKQAREDAESALLALGYKPAQASKAVASAERELGDARDSEALIRAALKAMLAG</sequence>